<organism evidence="1 2">
    <name type="scientific">Mammaliicoccus sciuri</name>
    <name type="common">Staphylococcus sciuri</name>
    <dbReference type="NCBI Taxonomy" id="1296"/>
    <lineage>
        <taxon>Bacteria</taxon>
        <taxon>Bacillati</taxon>
        <taxon>Bacillota</taxon>
        <taxon>Bacilli</taxon>
        <taxon>Bacillales</taxon>
        <taxon>Staphylococcaceae</taxon>
        <taxon>Mammaliicoccus</taxon>
    </lineage>
</organism>
<dbReference type="AlphaFoldDB" id="A0AAI8GVB5"/>
<dbReference type="EMBL" id="CP022047">
    <property type="protein sequence ID" value="ASE35706.1"/>
    <property type="molecule type" value="Genomic_DNA"/>
</dbReference>
<proteinExistence type="predicted"/>
<evidence type="ECO:0000313" key="1">
    <source>
        <dbReference type="EMBL" id="ASE35706.1"/>
    </source>
</evidence>
<keyword evidence="1" id="KW-0614">Plasmid</keyword>
<gene>
    <name evidence="1" type="ORF">CEP64_13890</name>
</gene>
<dbReference type="Proteomes" id="UP000197058">
    <property type="component" value="Plasmid unnamed1"/>
</dbReference>
<dbReference type="KEGG" id="sscu:CEP64_13890"/>
<accession>A0AAI8GVB5</accession>
<protein>
    <submittedName>
        <fullName evidence="1">Uncharacterized protein</fullName>
    </submittedName>
</protein>
<evidence type="ECO:0000313" key="2">
    <source>
        <dbReference type="Proteomes" id="UP000197058"/>
    </source>
</evidence>
<geneLocation type="plasmid" evidence="1 2">
    <name>unnamed1</name>
</geneLocation>
<name>A0AAI8GVB5_MAMSC</name>
<reference evidence="2" key="1">
    <citation type="submission" date="2017-06" db="EMBL/GenBank/DDBJ databases">
        <title>FDA dAtabase for Regulatory Grade micrObial Sequences (FDA-ARGOS): Supporting development and validation of Infectious Disease Dx tests.</title>
        <authorList>
            <person name="Goldberg B."/>
            <person name="Campos J."/>
            <person name="Tallon L."/>
            <person name="Sadzewicz L."/>
            <person name="Sengamalay N."/>
            <person name="Ott S."/>
            <person name="Godinez A."/>
            <person name="Nagaraj S."/>
            <person name="Vavikolanu K."/>
            <person name="Nadendla S."/>
            <person name="George J."/>
            <person name="Geyer C."/>
            <person name="Sichtig H."/>
        </authorList>
    </citation>
    <scope>NUCLEOTIDE SEQUENCE [LARGE SCALE GENOMIC DNA]</scope>
    <source>
        <strain evidence="2">FDAARGOS_285</strain>
        <plasmid evidence="2">unnamed1</plasmid>
    </source>
</reference>
<sequence>MIQMKKQSLLNTNETTQSKFDNTLITQQEKEMTLPQTTLRVKGATHSKILALKKIQLEDSYDNILEEALNLYINQIGKSEQEKLKLIIEQENDYKLKKALKKKK</sequence>